<feature type="signal peptide" evidence="2">
    <location>
        <begin position="1"/>
        <end position="17"/>
    </location>
</feature>
<evidence type="ECO:0000256" key="2">
    <source>
        <dbReference type="SAM" id="SignalP"/>
    </source>
</evidence>
<keyword evidence="1" id="KW-0472">Membrane</keyword>
<feature type="transmembrane region" description="Helical" evidence="1">
    <location>
        <begin position="76"/>
        <end position="98"/>
    </location>
</feature>
<keyword evidence="1" id="KW-0812">Transmembrane</keyword>
<dbReference type="EMBL" id="JBHUKU010000011">
    <property type="protein sequence ID" value="MFD2461242.1"/>
    <property type="molecule type" value="Genomic_DNA"/>
</dbReference>
<protein>
    <submittedName>
        <fullName evidence="3">Uncharacterized protein</fullName>
    </submittedName>
</protein>
<feature type="transmembrane region" description="Helical" evidence="1">
    <location>
        <begin position="49"/>
        <end position="70"/>
    </location>
</feature>
<keyword evidence="4" id="KW-1185">Reference proteome</keyword>
<evidence type="ECO:0000313" key="4">
    <source>
        <dbReference type="Proteomes" id="UP001597419"/>
    </source>
</evidence>
<proteinExistence type="predicted"/>
<sequence>MLAVSSAALAVTAHALADGGVPDAALTLLLTGLIGWTATALAGKARGPLATIALLGGGQLVMHLVLTTLAGHDLPAAGAGVTMIAAHVVATVCTALLLARADAMLLAALSGLRAVLPLLFGTVPVPAAAPAPLPVRTAGPGHLLDVQLRRAHGRRGPPRHS</sequence>
<dbReference type="RefSeq" id="WP_345405733.1">
    <property type="nucleotide sequence ID" value="NZ_BAABHG010000018.1"/>
</dbReference>
<feature type="transmembrane region" description="Helical" evidence="1">
    <location>
        <begin position="25"/>
        <end position="42"/>
    </location>
</feature>
<organism evidence="3 4">
    <name type="scientific">Amycolatopsis samaneae</name>
    <dbReference type="NCBI Taxonomy" id="664691"/>
    <lineage>
        <taxon>Bacteria</taxon>
        <taxon>Bacillati</taxon>
        <taxon>Actinomycetota</taxon>
        <taxon>Actinomycetes</taxon>
        <taxon>Pseudonocardiales</taxon>
        <taxon>Pseudonocardiaceae</taxon>
        <taxon>Amycolatopsis</taxon>
    </lineage>
</organism>
<gene>
    <name evidence="3" type="ORF">ACFSYJ_21740</name>
</gene>
<accession>A0ABW5GK57</accession>
<comment type="caution">
    <text evidence="3">The sequence shown here is derived from an EMBL/GenBank/DDBJ whole genome shotgun (WGS) entry which is preliminary data.</text>
</comment>
<reference evidence="4" key="1">
    <citation type="journal article" date="2019" name="Int. J. Syst. Evol. Microbiol.">
        <title>The Global Catalogue of Microorganisms (GCM) 10K type strain sequencing project: providing services to taxonomists for standard genome sequencing and annotation.</title>
        <authorList>
            <consortium name="The Broad Institute Genomics Platform"/>
            <consortium name="The Broad Institute Genome Sequencing Center for Infectious Disease"/>
            <person name="Wu L."/>
            <person name="Ma J."/>
        </authorList>
    </citation>
    <scope>NUCLEOTIDE SEQUENCE [LARGE SCALE GENOMIC DNA]</scope>
    <source>
        <strain evidence="4">CGMCC 4.7643</strain>
    </source>
</reference>
<name>A0ABW5GK57_9PSEU</name>
<keyword evidence="1" id="KW-1133">Transmembrane helix</keyword>
<keyword evidence="2" id="KW-0732">Signal</keyword>
<feature type="transmembrane region" description="Helical" evidence="1">
    <location>
        <begin position="105"/>
        <end position="127"/>
    </location>
</feature>
<evidence type="ECO:0000256" key="1">
    <source>
        <dbReference type="SAM" id="Phobius"/>
    </source>
</evidence>
<evidence type="ECO:0000313" key="3">
    <source>
        <dbReference type="EMBL" id="MFD2461242.1"/>
    </source>
</evidence>
<feature type="chain" id="PRO_5046244144" evidence="2">
    <location>
        <begin position="18"/>
        <end position="161"/>
    </location>
</feature>
<dbReference type="Proteomes" id="UP001597419">
    <property type="component" value="Unassembled WGS sequence"/>
</dbReference>